<reference evidence="1" key="1">
    <citation type="submission" date="2023-10" db="EMBL/GenBank/DDBJ databases">
        <authorList>
            <person name="Chen Y."/>
            <person name="Shah S."/>
            <person name="Dougan E. K."/>
            <person name="Thang M."/>
            <person name="Chan C."/>
        </authorList>
    </citation>
    <scope>NUCLEOTIDE SEQUENCE [LARGE SCALE GENOMIC DNA]</scope>
</reference>
<dbReference type="EMBL" id="CAUYUJ010017336">
    <property type="protein sequence ID" value="CAK0873908.1"/>
    <property type="molecule type" value="Genomic_DNA"/>
</dbReference>
<sequence>DASKRAWVENRKVLGADQTDFVLYVESVDSCLAALAGAIWKDERAAACTVLTRYHYPIALLEYYAASDQLSKHAHLKKYLVDGVDLAKEHMGVLCVSEAECRTQDELRAWWNTTLQVPVRLGKYCARERADCEWRLREGAIKKSLEAKKKENLVELAAQMQLEFNKEDLKPALVEGILHQQMEKEKREHEDKVARWDSILRIAHDKNGGIDKAVERAETGGGASDAGQGGNASVDEAVEAALSEVKPFVLAKKQYINIFGGMAHCQLMGALSRAAEISTFLSQVVMTRWTAGMMKPESASTVKICEGVEMAPLSDKKLDKVYCEQKLLAGKGALPYAVYRWDETFDGTVRELVFHFVGDVMLVPAATDGSLTSTPSSYFRGGQRVYCGKHTIGEFVFDIWMEPNPNMRDPRGSVCAPAWSVRAVQETKEPKLKKDGTQKQQVVPTMKAFTVEESIQ</sequence>
<accession>A0ABN9VKT4</accession>
<evidence type="ECO:0000313" key="1">
    <source>
        <dbReference type="EMBL" id="CAK0873908.1"/>
    </source>
</evidence>
<organism evidence="1 2">
    <name type="scientific">Prorocentrum cordatum</name>
    <dbReference type="NCBI Taxonomy" id="2364126"/>
    <lineage>
        <taxon>Eukaryota</taxon>
        <taxon>Sar</taxon>
        <taxon>Alveolata</taxon>
        <taxon>Dinophyceae</taxon>
        <taxon>Prorocentrales</taxon>
        <taxon>Prorocentraceae</taxon>
        <taxon>Prorocentrum</taxon>
    </lineage>
</organism>
<feature type="non-terminal residue" evidence="1">
    <location>
        <position position="1"/>
    </location>
</feature>
<feature type="non-terminal residue" evidence="1">
    <location>
        <position position="456"/>
    </location>
</feature>
<evidence type="ECO:0000313" key="2">
    <source>
        <dbReference type="Proteomes" id="UP001189429"/>
    </source>
</evidence>
<comment type="caution">
    <text evidence="1">The sequence shown here is derived from an EMBL/GenBank/DDBJ whole genome shotgun (WGS) entry which is preliminary data.</text>
</comment>
<protein>
    <submittedName>
        <fullName evidence="1">Uncharacterized protein</fullName>
    </submittedName>
</protein>
<proteinExistence type="predicted"/>
<name>A0ABN9VKT4_9DINO</name>
<dbReference type="Proteomes" id="UP001189429">
    <property type="component" value="Unassembled WGS sequence"/>
</dbReference>
<gene>
    <name evidence="1" type="ORF">PCOR1329_LOCUS58976</name>
</gene>
<keyword evidence="2" id="KW-1185">Reference proteome</keyword>